<feature type="transmembrane region" description="Helical" evidence="1">
    <location>
        <begin position="178"/>
        <end position="196"/>
    </location>
</feature>
<gene>
    <name evidence="2" type="ORF">LX15_001038</name>
</gene>
<evidence type="ECO:0000313" key="2">
    <source>
        <dbReference type="EMBL" id="MCP2257353.1"/>
    </source>
</evidence>
<keyword evidence="3" id="KW-1185">Reference proteome</keyword>
<sequence>MRAPLARLWKAVVSRPPIRIPEQASDVETATLRYLLYGLLPAWFIPGVLDWWQHRRTDIEHTAGVRESLIHLLMMTEIGVPIVLTLLCEINPAVMVIMLAAIAAHEATALWDVTTAVESGRDVRPIEQHIHSFLESLPFMGSAAVACLHWRQARELLRGQGPVSAWRLHLKRNRLPSSYLAGIAVAVAGTVVLPYGEELWRCVRARRRAATAS</sequence>
<keyword evidence="1" id="KW-0812">Transmembrane</keyword>
<comment type="caution">
    <text evidence="2">The sequence shown here is derived from an EMBL/GenBank/DDBJ whole genome shotgun (WGS) entry which is preliminary data.</text>
</comment>
<evidence type="ECO:0000256" key="1">
    <source>
        <dbReference type="SAM" id="Phobius"/>
    </source>
</evidence>
<evidence type="ECO:0008006" key="4">
    <source>
        <dbReference type="Google" id="ProtNLM"/>
    </source>
</evidence>
<dbReference type="EMBL" id="JAMTCP010000003">
    <property type="protein sequence ID" value="MCP2257353.1"/>
    <property type="molecule type" value="Genomic_DNA"/>
</dbReference>
<organism evidence="2 3">
    <name type="scientific">Streptoalloteichus tenebrarius (strain ATCC 17920 / DSM 40477 / JCM 4838 / CBS 697.72 / NBRC 16177 / NCIMB 11028 / NRRL B-12390 / A12253. 1 / ISP 5477)</name>
    <name type="common">Streptomyces tenebrarius</name>
    <dbReference type="NCBI Taxonomy" id="1933"/>
    <lineage>
        <taxon>Bacteria</taxon>
        <taxon>Bacillati</taxon>
        <taxon>Actinomycetota</taxon>
        <taxon>Actinomycetes</taxon>
        <taxon>Pseudonocardiales</taxon>
        <taxon>Pseudonocardiaceae</taxon>
        <taxon>Streptoalloteichus</taxon>
    </lineage>
</organism>
<keyword evidence="1" id="KW-1133">Transmembrane helix</keyword>
<accession>A0ABT1HPD1</accession>
<evidence type="ECO:0000313" key="3">
    <source>
        <dbReference type="Proteomes" id="UP001205311"/>
    </source>
</evidence>
<dbReference type="RefSeq" id="WP_253668307.1">
    <property type="nucleotide sequence ID" value="NZ_JAMTCP010000003.1"/>
</dbReference>
<feature type="transmembrane region" description="Helical" evidence="1">
    <location>
        <begin position="72"/>
        <end position="104"/>
    </location>
</feature>
<keyword evidence="1" id="KW-0472">Membrane</keyword>
<proteinExistence type="predicted"/>
<protein>
    <recommendedName>
        <fullName evidence="4">Diguanylate cyclase</fullName>
    </recommendedName>
</protein>
<reference evidence="2 3" key="1">
    <citation type="submission" date="2022-06" db="EMBL/GenBank/DDBJ databases">
        <title>Genomic Encyclopedia of Archaeal and Bacterial Type Strains, Phase II (KMG-II): from individual species to whole genera.</title>
        <authorList>
            <person name="Goeker M."/>
        </authorList>
    </citation>
    <scope>NUCLEOTIDE SEQUENCE [LARGE SCALE GENOMIC DNA]</scope>
    <source>
        <strain evidence="2 3">DSM 40477</strain>
    </source>
</reference>
<name>A0ABT1HPD1_STRSD</name>
<dbReference type="Proteomes" id="UP001205311">
    <property type="component" value="Unassembled WGS sequence"/>
</dbReference>